<keyword evidence="4" id="KW-1185">Reference proteome</keyword>
<dbReference type="InterPro" id="IPR052932">
    <property type="entry name" value="OprB_Porin"/>
</dbReference>
<protein>
    <submittedName>
        <fullName evidence="3">Carbohydrate porin</fullName>
    </submittedName>
</protein>
<evidence type="ECO:0000256" key="2">
    <source>
        <dbReference type="RuleBase" id="RU363072"/>
    </source>
</evidence>
<comment type="caution">
    <text evidence="3">The sequence shown here is derived from an EMBL/GenBank/DDBJ whole genome shotgun (WGS) entry which is preliminary data.</text>
</comment>
<name>A0ABT8Y849_9SPHN</name>
<proteinExistence type="inferred from homology"/>
<dbReference type="InterPro" id="IPR007049">
    <property type="entry name" value="Carb-sel_porin_OprB"/>
</dbReference>
<evidence type="ECO:0000256" key="1">
    <source>
        <dbReference type="ARBA" id="ARBA00008769"/>
    </source>
</evidence>
<organism evidence="3 4">
    <name type="scientific">Sphingomonas natans</name>
    <dbReference type="NCBI Taxonomy" id="3063330"/>
    <lineage>
        <taxon>Bacteria</taxon>
        <taxon>Pseudomonadati</taxon>
        <taxon>Pseudomonadota</taxon>
        <taxon>Alphaproteobacteria</taxon>
        <taxon>Sphingomonadales</taxon>
        <taxon>Sphingomonadaceae</taxon>
        <taxon>Sphingomonas</taxon>
    </lineage>
</organism>
<dbReference type="RefSeq" id="WP_303541673.1">
    <property type="nucleotide sequence ID" value="NZ_JAUOTP010000003.1"/>
</dbReference>
<dbReference type="Gene3D" id="2.40.160.180">
    <property type="entry name" value="Carbohydrate-selective porin OprB"/>
    <property type="match status" value="1"/>
</dbReference>
<dbReference type="Pfam" id="PF04966">
    <property type="entry name" value="OprB"/>
    <property type="match status" value="1"/>
</dbReference>
<evidence type="ECO:0000313" key="3">
    <source>
        <dbReference type="EMBL" id="MDO6414484.1"/>
    </source>
</evidence>
<dbReference type="PANTHER" id="PTHR37944:SF1">
    <property type="entry name" value="PORIN B"/>
    <property type="match status" value="1"/>
</dbReference>
<dbReference type="EMBL" id="JAUOTP010000003">
    <property type="protein sequence ID" value="MDO6414484.1"/>
    <property type="molecule type" value="Genomic_DNA"/>
</dbReference>
<dbReference type="Proteomes" id="UP001169764">
    <property type="component" value="Unassembled WGS sequence"/>
</dbReference>
<reference evidence="3" key="1">
    <citation type="submission" date="2023-07" db="EMBL/GenBank/DDBJ databases">
        <authorList>
            <person name="Kim M."/>
        </authorList>
    </citation>
    <scope>NUCLEOTIDE SEQUENCE</scope>
    <source>
        <strain evidence="3">BIUV-7</strain>
    </source>
</reference>
<gene>
    <name evidence="3" type="ORF">Q4F19_08840</name>
</gene>
<dbReference type="InterPro" id="IPR038673">
    <property type="entry name" value="OprB_sf"/>
</dbReference>
<accession>A0ABT8Y849</accession>
<evidence type="ECO:0000313" key="4">
    <source>
        <dbReference type="Proteomes" id="UP001169764"/>
    </source>
</evidence>
<sequence>MTVGFGTNLLNYIGIFAGGNPILANEVAATIPIETGLSGSTAPTPLINITLNGKDGLYSKTGLQRSIGPDGLIAEAEDNGVGLKLTRHGAKPLVIEEVGILRPASPDGHQIWLRAGGLYYTTDYARLDGRGTKRNWMAYVLADYQLVQPSKAEPYRGIFVGACALIAPKSVNVYAQTYEVRTYAIGMLPGRPTDQMSFTVGYNVFSSTAGKTYSLLGAATHKGQISVGFLYAYHMARGLYLSPSITYIRNPSFIGTFKPALNLGTALTVIL</sequence>
<dbReference type="PANTHER" id="PTHR37944">
    <property type="entry name" value="PORIN B"/>
    <property type="match status" value="1"/>
</dbReference>
<comment type="similarity">
    <text evidence="1 2">Belongs to the OprB family.</text>
</comment>